<sequence>MAALKDSSAGTVPPVNGAARGRDNYSLYGVLRTKPGRADSPPTLCMSCSDKIASWNVLGIQGALASRFLEPVYIDGVVIGEVDATGQGFVLQDCERALWQRLTALDCLFLSSHASSPVLSKIAIFNLYLSILNEYAVAPQAGCGESGTPLYREAKLSIRDYQDAKETLRGPDSPFAGWVRSGAHWDCFDSNGVPPSSSDVGAECQ</sequence>
<name>A0ACC1T4I2_9APHY</name>
<reference evidence="1" key="1">
    <citation type="submission" date="2022-07" db="EMBL/GenBank/DDBJ databases">
        <title>Genome Sequence of Phlebia brevispora.</title>
        <authorList>
            <person name="Buettner E."/>
        </authorList>
    </citation>
    <scope>NUCLEOTIDE SEQUENCE</scope>
    <source>
        <strain evidence="1">MPL23</strain>
    </source>
</reference>
<keyword evidence="2" id="KW-1185">Reference proteome</keyword>
<comment type="caution">
    <text evidence="1">The sequence shown here is derived from an EMBL/GenBank/DDBJ whole genome shotgun (WGS) entry which is preliminary data.</text>
</comment>
<dbReference type="Proteomes" id="UP001148662">
    <property type="component" value="Unassembled WGS sequence"/>
</dbReference>
<dbReference type="EMBL" id="JANHOG010000601">
    <property type="protein sequence ID" value="KAJ3552920.1"/>
    <property type="molecule type" value="Genomic_DNA"/>
</dbReference>
<evidence type="ECO:0000313" key="2">
    <source>
        <dbReference type="Proteomes" id="UP001148662"/>
    </source>
</evidence>
<gene>
    <name evidence="1" type="ORF">NM688_g3901</name>
</gene>
<evidence type="ECO:0000313" key="1">
    <source>
        <dbReference type="EMBL" id="KAJ3552920.1"/>
    </source>
</evidence>
<protein>
    <submittedName>
        <fullName evidence="1">Uncharacterized protein</fullName>
    </submittedName>
</protein>
<proteinExistence type="predicted"/>
<accession>A0ACC1T4I2</accession>
<organism evidence="1 2">
    <name type="scientific">Phlebia brevispora</name>
    <dbReference type="NCBI Taxonomy" id="194682"/>
    <lineage>
        <taxon>Eukaryota</taxon>
        <taxon>Fungi</taxon>
        <taxon>Dikarya</taxon>
        <taxon>Basidiomycota</taxon>
        <taxon>Agaricomycotina</taxon>
        <taxon>Agaricomycetes</taxon>
        <taxon>Polyporales</taxon>
        <taxon>Meruliaceae</taxon>
        <taxon>Phlebia</taxon>
    </lineage>
</organism>